<dbReference type="EMBL" id="BKCJ011122052">
    <property type="protein sequence ID" value="GFC89661.1"/>
    <property type="molecule type" value="Genomic_DNA"/>
</dbReference>
<proteinExistence type="predicted"/>
<gene>
    <name evidence="2" type="ORF">Tci_861631</name>
</gene>
<comment type="caution">
    <text evidence="2">The sequence shown here is derived from an EMBL/GenBank/DDBJ whole genome shotgun (WGS) entry which is preliminary data.</text>
</comment>
<dbReference type="AlphaFoldDB" id="A0A699RYT9"/>
<evidence type="ECO:0000256" key="1">
    <source>
        <dbReference type="SAM" id="MobiDB-lite"/>
    </source>
</evidence>
<organism evidence="2">
    <name type="scientific">Tanacetum cinerariifolium</name>
    <name type="common">Dalmatian daisy</name>
    <name type="synonym">Chrysanthemum cinerariifolium</name>
    <dbReference type="NCBI Taxonomy" id="118510"/>
    <lineage>
        <taxon>Eukaryota</taxon>
        <taxon>Viridiplantae</taxon>
        <taxon>Streptophyta</taxon>
        <taxon>Embryophyta</taxon>
        <taxon>Tracheophyta</taxon>
        <taxon>Spermatophyta</taxon>
        <taxon>Magnoliopsida</taxon>
        <taxon>eudicotyledons</taxon>
        <taxon>Gunneridae</taxon>
        <taxon>Pentapetalae</taxon>
        <taxon>asterids</taxon>
        <taxon>campanulids</taxon>
        <taxon>Asterales</taxon>
        <taxon>Asteraceae</taxon>
        <taxon>Asteroideae</taxon>
        <taxon>Anthemideae</taxon>
        <taxon>Anthemidinae</taxon>
        <taxon>Tanacetum</taxon>
    </lineage>
</organism>
<accession>A0A699RYT9</accession>
<evidence type="ECO:0000313" key="2">
    <source>
        <dbReference type="EMBL" id="GFC89661.1"/>
    </source>
</evidence>
<reference evidence="2" key="1">
    <citation type="journal article" date="2019" name="Sci. Rep.">
        <title>Draft genome of Tanacetum cinerariifolium, the natural source of mosquito coil.</title>
        <authorList>
            <person name="Yamashiro T."/>
            <person name="Shiraishi A."/>
            <person name="Satake H."/>
            <person name="Nakayama K."/>
        </authorList>
    </citation>
    <scope>NUCLEOTIDE SEQUENCE</scope>
</reference>
<name>A0A699RYT9_TANCI</name>
<protein>
    <submittedName>
        <fullName evidence="2">Uncharacterized protein</fullName>
    </submittedName>
</protein>
<feature type="compositionally biased region" description="Basic and acidic residues" evidence="1">
    <location>
        <begin position="24"/>
        <end position="74"/>
    </location>
</feature>
<feature type="region of interest" description="Disordered" evidence="1">
    <location>
        <begin position="1"/>
        <end position="90"/>
    </location>
</feature>
<sequence>MEDQPLPADASPTALSPGYVVDSVPDKDEKDPKEDPADYPTDRRYNDNDESPNDDKDNDVKKDEEDKEEEEHLAPADPSNVPTDDLVPSS</sequence>